<evidence type="ECO:0000256" key="3">
    <source>
        <dbReference type="ARBA" id="ARBA00010117"/>
    </source>
</evidence>
<keyword evidence="12" id="KW-1185">Reference proteome</keyword>
<evidence type="ECO:0000256" key="5">
    <source>
        <dbReference type="ARBA" id="ARBA00022792"/>
    </source>
</evidence>
<reference evidence="11" key="1">
    <citation type="submission" date="2021-05" db="EMBL/GenBank/DDBJ databases">
        <authorList>
            <person name="Tigano A."/>
        </authorList>
    </citation>
    <scope>NUCLEOTIDE SEQUENCE</scope>
</reference>
<dbReference type="InterPro" id="IPR003205">
    <property type="entry name" value="Cyt_c_oxidase_su8"/>
</dbReference>
<sequence length="69" mass="7694">MSLIFNRPSLTRLLLMKAIHPNCRSTISSKPPKEKIGPVQSAFALCAFALTLLAPAGWILHHIPVYKQR</sequence>
<evidence type="ECO:0000256" key="2">
    <source>
        <dbReference type="ARBA" id="ARBA00004673"/>
    </source>
</evidence>
<evidence type="ECO:0000256" key="10">
    <source>
        <dbReference type="SAM" id="Phobius"/>
    </source>
</evidence>
<keyword evidence="9 10" id="KW-0472">Membrane</keyword>
<dbReference type="OrthoDB" id="8931496at2759"/>
<keyword evidence="4 10" id="KW-0812">Transmembrane</keyword>
<evidence type="ECO:0000256" key="4">
    <source>
        <dbReference type="ARBA" id="ARBA00022692"/>
    </source>
</evidence>
<dbReference type="Pfam" id="PF02285">
    <property type="entry name" value="COX8"/>
    <property type="match status" value="1"/>
</dbReference>
<evidence type="ECO:0000256" key="1">
    <source>
        <dbReference type="ARBA" id="ARBA00004434"/>
    </source>
</evidence>
<feature type="transmembrane region" description="Helical" evidence="10">
    <location>
        <begin position="39"/>
        <end position="60"/>
    </location>
</feature>
<protein>
    <submittedName>
        <fullName evidence="11">(Atlantic silverside) hypothetical protein</fullName>
    </submittedName>
</protein>
<keyword evidence="7 10" id="KW-1133">Transmembrane helix</keyword>
<keyword evidence="6" id="KW-0809">Transit peptide</keyword>
<name>A0A8S4AIA3_9TELE</name>
<dbReference type="SUPFAM" id="SSF81431">
    <property type="entry name" value="Mitochondrial cytochrome c oxidase subunit VIIIb (aka IX)"/>
    <property type="match status" value="1"/>
</dbReference>
<accession>A0A8S4AIA3</accession>
<evidence type="ECO:0000256" key="7">
    <source>
        <dbReference type="ARBA" id="ARBA00022989"/>
    </source>
</evidence>
<proteinExistence type="inferred from homology"/>
<dbReference type="EMBL" id="CAJRST010002224">
    <property type="protein sequence ID" value="CAG5866418.1"/>
    <property type="molecule type" value="Genomic_DNA"/>
</dbReference>
<dbReference type="GO" id="GO:0005743">
    <property type="term" value="C:mitochondrial inner membrane"/>
    <property type="evidence" value="ECO:0007669"/>
    <property type="project" value="UniProtKB-SubCell"/>
</dbReference>
<keyword evidence="8" id="KW-0496">Mitochondrion</keyword>
<evidence type="ECO:0000256" key="6">
    <source>
        <dbReference type="ARBA" id="ARBA00022946"/>
    </source>
</evidence>
<keyword evidence="5" id="KW-0999">Mitochondrion inner membrane</keyword>
<dbReference type="Proteomes" id="UP000677803">
    <property type="component" value="Unassembled WGS sequence"/>
</dbReference>
<organism evidence="11 12">
    <name type="scientific">Menidia menidia</name>
    <name type="common">Atlantic silverside</name>
    <dbReference type="NCBI Taxonomy" id="238744"/>
    <lineage>
        <taxon>Eukaryota</taxon>
        <taxon>Metazoa</taxon>
        <taxon>Chordata</taxon>
        <taxon>Craniata</taxon>
        <taxon>Vertebrata</taxon>
        <taxon>Euteleostomi</taxon>
        <taxon>Actinopterygii</taxon>
        <taxon>Neopterygii</taxon>
        <taxon>Teleostei</taxon>
        <taxon>Neoteleostei</taxon>
        <taxon>Acanthomorphata</taxon>
        <taxon>Ovalentaria</taxon>
        <taxon>Atherinomorphae</taxon>
        <taxon>Atheriniformes</taxon>
        <taxon>Atherinopsidae</taxon>
        <taxon>Menidiinae</taxon>
        <taxon>Menidia</taxon>
    </lineage>
</organism>
<comment type="caution">
    <text evidence="11">The sequence shown here is derived from an EMBL/GenBank/DDBJ whole genome shotgun (WGS) entry which is preliminary data.</text>
</comment>
<evidence type="ECO:0000313" key="11">
    <source>
        <dbReference type="EMBL" id="CAG5866418.1"/>
    </source>
</evidence>
<dbReference type="GO" id="GO:0045277">
    <property type="term" value="C:respiratory chain complex IV"/>
    <property type="evidence" value="ECO:0007669"/>
    <property type="project" value="InterPro"/>
</dbReference>
<dbReference type="GO" id="GO:0006123">
    <property type="term" value="P:mitochondrial electron transport, cytochrome c to oxygen"/>
    <property type="evidence" value="ECO:0007669"/>
    <property type="project" value="InterPro"/>
</dbReference>
<comment type="subcellular location">
    <subcellularLocation>
        <location evidence="1">Mitochondrion inner membrane</location>
        <topology evidence="1">Single-pass membrane protein</topology>
    </subcellularLocation>
</comment>
<dbReference type="AlphaFoldDB" id="A0A8S4AIA3"/>
<dbReference type="Gene3D" id="4.10.81.10">
    <property type="entry name" value="Cytochrome c oxidase, subunit 8"/>
    <property type="match status" value="1"/>
</dbReference>
<dbReference type="PANTHER" id="PTHR16717">
    <property type="entry name" value="CYTOCHROME C OXIDASE POLYPEPTIDE VIII"/>
    <property type="match status" value="1"/>
</dbReference>
<dbReference type="PANTHER" id="PTHR16717:SF7">
    <property type="entry name" value="CYTOCHROME C OXIDASE SUBUNIT 8A, MITOCHONDRIAL-LIKE"/>
    <property type="match status" value="1"/>
</dbReference>
<dbReference type="InterPro" id="IPR036548">
    <property type="entry name" value="Cyt_c_oxidase_su8_sf"/>
</dbReference>
<comment type="pathway">
    <text evidence="2">Energy metabolism; oxidative phosphorylation.</text>
</comment>
<evidence type="ECO:0000313" key="12">
    <source>
        <dbReference type="Proteomes" id="UP000677803"/>
    </source>
</evidence>
<gene>
    <name evidence="11" type="ORF">MMEN_LOCUS3148</name>
</gene>
<comment type="similarity">
    <text evidence="3">Belongs to the cytochrome c oxidase VIII family.</text>
</comment>
<evidence type="ECO:0000256" key="8">
    <source>
        <dbReference type="ARBA" id="ARBA00023128"/>
    </source>
</evidence>
<evidence type="ECO:0000256" key="9">
    <source>
        <dbReference type="ARBA" id="ARBA00023136"/>
    </source>
</evidence>